<comment type="similarity">
    <text evidence="2">Belongs to the SecE/SEC61-gamma family.</text>
</comment>
<dbReference type="Gene3D" id="1.20.5.1030">
    <property type="entry name" value="Preprotein translocase secy subunit"/>
    <property type="match status" value="1"/>
</dbReference>
<reference evidence="10" key="1">
    <citation type="submission" date="2023-10" db="EMBL/GenBank/DDBJ databases">
        <title>Chromosome-level genome of the transformable northern wattle, Acacia crassicarpa.</title>
        <authorList>
            <person name="Massaro I."/>
            <person name="Sinha N.R."/>
            <person name="Poethig S."/>
            <person name="Leichty A.R."/>
        </authorList>
    </citation>
    <scope>NUCLEOTIDE SEQUENCE</scope>
    <source>
        <strain evidence="10">Acra3RX</strain>
        <tissue evidence="10">Leaf</tissue>
    </source>
</reference>
<dbReference type="GO" id="GO:0006605">
    <property type="term" value="P:protein targeting"/>
    <property type="evidence" value="ECO:0007669"/>
    <property type="project" value="InterPro"/>
</dbReference>
<dbReference type="PANTHER" id="PTHR37247">
    <property type="entry name" value="TRANSMEMBRANE PROTEIN"/>
    <property type="match status" value="1"/>
</dbReference>
<dbReference type="EMBL" id="JAWXYG010000003">
    <property type="protein sequence ID" value="KAK4279038.1"/>
    <property type="molecule type" value="Genomic_DNA"/>
</dbReference>
<evidence type="ECO:0000313" key="10">
    <source>
        <dbReference type="EMBL" id="KAK4279038.1"/>
    </source>
</evidence>
<comment type="caution">
    <text evidence="10">The sequence shown here is derived from an EMBL/GenBank/DDBJ whole genome shotgun (WGS) entry which is preliminary data.</text>
</comment>
<keyword evidence="7" id="KW-0811">Translocation</keyword>
<evidence type="ECO:0000256" key="3">
    <source>
        <dbReference type="ARBA" id="ARBA00022448"/>
    </source>
</evidence>
<dbReference type="PANTHER" id="PTHR37247:SF1">
    <property type="entry name" value="TRANSMEMBRANE PROTEIN"/>
    <property type="match status" value="1"/>
</dbReference>
<dbReference type="InterPro" id="IPR038379">
    <property type="entry name" value="SecE_sf"/>
</dbReference>
<keyword evidence="6 9" id="KW-1133">Transmembrane helix</keyword>
<proteinExistence type="inferred from homology"/>
<evidence type="ECO:0000256" key="4">
    <source>
        <dbReference type="ARBA" id="ARBA00022692"/>
    </source>
</evidence>
<evidence type="ECO:0000256" key="7">
    <source>
        <dbReference type="ARBA" id="ARBA00023010"/>
    </source>
</evidence>
<keyword evidence="8 9" id="KW-0472">Membrane</keyword>
<evidence type="ECO:0000256" key="8">
    <source>
        <dbReference type="ARBA" id="ARBA00023136"/>
    </source>
</evidence>
<keyword evidence="11" id="KW-1185">Reference proteome</keyword>
<sequence length="158" mass="17821">MVIPSVLPAKCSVFLYQDIPFLSKFPARFASRVDYHKALPSTSRTICRTKTKYFPRSHFGTKLVVSAAKNDQLRFDDEFPQEPFWLSLIADVIWGVKSLFAFLVEQPSQLKYIEWPSFSNTVRTATLTLVLVALLIVALASVDSALSYMLALVLRKAS</sequence>
<evidence type="ECO:0000256" key="9">
    <source>
        <dbReference type="SAM" id="Phobius"/>
    </source>
</evidence>
<comment type="subcellular location">
    <subcellularLocation>
        <location evidence="1">Membrane</location>
    </subcellularLocation>
</comment>
<keyword evidence="4 9" id="KW-0812">Transmembrane</keyword>
<accession>A0AAE1MXD8</accession>
<name>A0AAE1MXD8_9FABA</name>
<dbReference type="Pfam" id="PF00584">
    <property type="entry name" value="SecE"/>
    <property type="match status" value="1"/>
</dbReference>
<evidence type="ECO:0000256" key="1">
    <source>
        <dbReference type="ARBA" id="ARBA00004370"/>
    </source>
</evidence>
<dbReference type="Proteomes" id="UP001293593">
    <property type="component" value="Unassembled WGS sequence"/>
</dbReference>
<evidence type="ECO:0000313" key="11">
    <source>
        <dbReference type="Proteomes" id="UP001293593"/>
    </source>
</evidence>
<protein>
    <submittedName>
        <fullName evidence="10">Uncharacterized protein</fullName>
    </submittedName>
</protein>
<gene>
    <name evidence="10" type="ORF">QN277_016801</name>
</gene>
<feature type="transmembrane region" description="Helical" evidence="9">
    <location>
        <begin position="124"/>
        <end position="154"/>
    </location>
</feature>
<dbReference type="AlphaFoldDB" id="A0AAE1MXD8"/>
<evidence type="ECO:0000256" key="2">
    <source>
        <dbReference type="ARBA" id="ARBA00008274"/>
    </source>
</evidence>
<evidence type="ECO:0000256" key="6">
    <source>
        <dbReference type="ARBA" id="ARBA00022989"/>
    </source>
</evidence>
<keyword evidence="3" id="KW-0813">Transport</keyword>
<organism evidence="10 11">
    <name type="scientific">Acacia crassicarpa</name>
    <name type="common">northern wattle</name>
    <dbReference type="NCBI Taxonomy" id="499986"/>
    <lineage>
        <taxon>Eukaryota</taxon>
        <taxon>Viridiplantae</taxon>
        <taxon>Streptophyta</taxon>
        <taxon>Embryophyta</taxon>
        <taxon>Tracheophyta</taxon>
        <taxon>Spermatophyta</taxon>
        <taxon>Magnoliopsida</taxon>
        <taxon>eudicotyledons</taxon>
        <taxon>Gunneridae</taxon>
        <taxon>Pentapetalae</taxon>
        <taxon>rosids</taxon>
        <taxon>fabids</taxon>
        <taxon>Fabales</taxon>
        <taxon>Fabaceae</taxon>
        <taxon>Caesalpinioideae</taxon>
        <taxon>mimosoid clade</taxon>
        <taxon>Acacieae</taxon>
        <taxon>Acacia</taxon>
    </lineage>
</organism>
<evidence type="ECO:0000256" key="5">
    <source>
        <dbReference type="ARBA" id="ARBA00022927"/>
    </source>
</evidence>
<dbReference type="GO" id="GO:0006886">
    <property type="term" value="P:intracellular protein transport"/>
    <property type="evidence" value="ECO:0007669"/>
    <property type="project" value="InterPro"/>
</dbReference>
<keyword evidence="5" id="KW-0653">Protein transport</keyword>
<dbReference type="GO" id="GO:0016020">
    <property type="term" value="C:membrane"/>
    <property type="evidence" value="ECO:0007669"/>
    <property type="project" value="UniProtKB-SubCell"/>
</dbReference>
<dbReference type="InterPro" id="IPR001901">
    <property type="entry name" value="Translocase_SecE/Sec61-g"/>
</dbReference>